<gene>
    <name evidence="11" type="ORF">BBI17_008604</name>
    <name evidence="12" type="ORF">BBO99_00008597</name>
    <name evidence="9" type="ORF">JM16_008244</name>
    <name evidence="10" type="ORF">JM18_008342</name>
</gene>
<feature type="compositionally biased region" description="Basic residues" evidence="6">
    <location>
        <begin position="182"/>
        <end position="194"/>
    </location>
</feature>
<dbReference type="PROSITE" id="PS00194">
    <property type="entry name" value="THIOREDOXIN_1"/>
    <property type="match status" value="2"/>
</dbReference>
<dbReference type="CDD" id="cd03001">
    <property type="entry name" value="PDI_a_P5"/>
    <property type="match status" value="2"/>
</dbReference>
<dbReference type="EMBL" id="JPWU03000469">
    <property type="protein sequence ID" value="KAG2514221.1"/>
    <property type="molecule type" value="Genomic_DNA"/>
</dbReference>
<sequence>MEHSTEKRMVKILLAELTIAFRNDCELSREREQPTMRGVALFVYAAVACLLAGVQASMYTDEDNVYNLDPESFKELVEQDSAVWMIEFYAPWCGHCKELTPEYKKAAKALEGVVKVAAIDCQEHEEFIQQYAVQGFPTIKFFGDNKYKPTTFDGDRTAKGIVDGALAASRKVVKARLGGGEKKKKKPKTQKKPSKASSNVITLTDDTFDTSVLNSGEVWMVEFYAPWCGHCKALAPDWEQAATELKGSIKFAALDATANERVAAQYGIQSFPTIKVFSPTSVSPKDVLDYDGERTAAAITEFGLKTLDGLGVGVKATELTSADVLTDFCDGKSSCIISVLPHITEGGKSGRENYLSTLEEAAKVVRGKPFRFGWMQGGDQLAFENQFELTFGYPSLVAISLDRKRYVVQRGAFTTEAISEFLLGVMQGRESTVGFDELPAIETVKPWDGKDVQLDEIEEDEDDDIMNEILGGAEKDEL</sequence>
<dbReference type="PROSITE" id="PS51352">
    <property type="entry name" value="THIOREDOXIN_2"/>
    <property type="match status" value="2"/>
</dbReference>
<feature type="domain" description="Thioredoxin" evidence="8">
    <location>
        <begin position="186"/>
        <end position="312"/>
    </location>
</feature>
<accession>A0A3R7IIV7</accession>
<evidence type="ECO:0000256" key="4">
    <source>
        <dbReference type="ARBA" id="ARBA00022824"/>
    </source>
</evidence>
<dbReference type="Proteomes" id="UP000785171">
    <property type="component" value="Unassembled WGS sequence"/>
</dbReference>
<feature type="domain" description="Thioredoxin" evidence="8">
    <location>
        <begin position="50"/>
        <end position="171"/>
    </location>
</feature>
<keyword evidence="13" id="KW-1185">Reference proteome</keyword>
<dbReference type="Proteomes" id="UP000285624">
    <property type="component" value="Unassembled WGS sequence"/>
</dbReference>
<dbReference type="GO" id="GO:0034976">
    <property type="term" value="P:response to endoplasmic reticulum stress"/>
    <property type="evidence" value="ECO:0007669"/>
    <property type="project" value="TreeGrafter"/>
</dbReference>
<dbReference type="InterPro" id="IPR017937">
    <property type="entry name" value="Thioredoxin_CS"/>
</dbReference>
<proteinExistence type="inferred from homology"/>
<keyword evidence="7" id="KW-0812">Transmembrane</keyword>
<evidence type="ECO:0000256" key="6">
    <source>
        <dbReference type="SAM" id="MobiDB-lite"/>
    </source>
</evidence>
<evidence type="ECO:0000313" key="13">
    <source>
        <dbReference type="Proteomes" id="UP000285624"/>
    </source>
</evidence>
<evidence type="ECO:0000259" key="8">
    <source>
        <dbReference type="PROSITE" id="PS51352"/>
    </source>
</evidence>
<dbReference type="Proteomes" id="UP000285883">
    <property type="component" value="Unassembled WGS sequence"/>
</dbReference>
<organism evidence="11 14">
    <name type="scientific">Phytophthora kernoviae</name>
    <dbReference type="NCBI Taxonomy" id="325452"/>
    <lineage>
        <taxon>Eukaryota</taxon>
        <taxon>Sar</taxon>
        <taxon>Stramenopiles</taxon>
        <taxon>Oomycota</taxon>
        <taxon>Peronosporomycetes</taxon>
        <taxon>Peronosporales</taxon>
        <taxon>Peronosporaceae</taxon>
        <taxon>Phytophthora</taxon>
    </lineage>
</organism>
<reference evidence="9" key="3">
    <citation type="submission" date="2020-06" db="EMBL/GenBank/DDBJ databases">
        <authorList>
            <person name="Studholme D.J."/>
        </authorList>
    </citation>
    <scope>NUCLEOTIDE SEQUENCE</scope>
    <source>
        <strain evidence="9">NZFS 2646</strain>
        <strain evidence="10">NZFS 3630</strain>
    </source>
</reference>
<dbReference type="AlphaFoldDB" id="A0A3R7IIV7"/>
<feature type="transmembrane region" description="Helical" evidence="7">
    <location>
        <begin position="39"/>
        <end position="59"/>
    </location>
</feature>
<keyword evidence="7" id="KW-0472">Membrane</keyword>
<evidence type="ECO:0000256" key="5">
    <source>
        <dbReference type="RuleBase" id="RU004208"/>
    </source>
</evidence>
<evidence type="ECO:0000313" key="14">
    <source>
        <dbReference type="Proteomes" id="UP000285883"/>
    </source>
</evidence>
<name>A0A3R7IIV7_9STRA</name>
<dbReference type="PANTHER" id="PTHR45815">
    <property type="entry name" value="PROTEIN DISULFIDE-ISOMERASE A6"/>
    <property type="match status" value="1"/>
</dbReference>
<evidence type="ECO:0000256" key="2">
    <source>
        <dbReference type="ARBA" id="ARBA00022729"/>
    </source>
</evidence>
<dbReference type="PANTHER" id="PTHR45815:SF3">
    <property type="entry name" value="PROTEIN DISULFIDE-ISOMERASE A6"/>
    <property type="match status" value="1"/>
</dbReference>
<reference evidence="13 14" key="2">
    <citation type="submission" date="2018-07" db="EMBL/GenBank/DDBJ databases">
        <title>Genome sequencing of oomycete isolates from Chile give support for New Zealand origin for Phytophthora kernoviae and make available the first Nothophytophthora sp. genome.</title>
        <authorList>
            <person name="Studholme D.J."/>
            <person name="Sanfuentes E."/>
            <person name="Panda P."/>
            <person name="Hill R."/>
            <person name="Sambles C."/>
            <person name="Grant M."/>
            <person name="Williams N.M."/>
            <person name="Mcdougal R.L."/>
        </authorList>
    </citation>
    <scope>NUCLEOTIDE SEQUENCE [LARGE SCALE GENOMIC DNA]</scope>
    <source>
        <strain evidence="11">Chile2</strain>
        <strain evidence="12">Chile4</strain>
    </source>
</reference>
<dbReference type="InterPro" id="IPR036249">
    <property type="entry name" value="Thioredoxin-like_sf"/>
</dbReference>
<evidence type="ECO:0000313" key="9">
    <source>
        <dbReference type="EMBL" id="KAG2510911.1"/>
    </source>
</evidence>
<evidence type="ECO:0000313" key="10">
    <source>
        <dbReference type="EMBL" id="KAG2514221.1"/>
    </source>
</evidence>
<dbReference type="GO" id="GO:0015035">
    <property type="term" value="F:protein-disulfide reductase activity"/>
    <property type="evidence" value="ECO:0007669"/>
    <property type="project" value="TreeGrafter"/>
</dbReference>
<keyword evidence="4" id="KW-0256">Endoplasmic reticulum</keyword>
<keyword evidence="7" id="KW-1133">Transmembrane helix</keyword>
<evidence type="ECO:0000313" key="12">
    <source>
        <dbReference type="EMBL" id="RLN75021.1"/>
    </source>
</evidence>
<dbReference type="EMBL" id="MAYM02001316">
    <property type="protein sequence ID" value="RLN20858.1"/>
    <property type="molecule type" value="Genomic_DNA"/>
</dbReference>
<dbReference type="InterPro" id="IPR013766">
    <property type="entry name" value="Thioredoxin_domain"/>
</dbReference>
<dbReference type="Pfam" id="PF00085">
    <property type="entry name" value="Thioredoxin"/>
    <property type="match status" value="2"/>
</dbReference>
<keyword evidence="3" id="KW-0677">Repeat</keyword>
<dbReference type="Proteomes" id="UP000792063">
    <property type="component" value="Unassembled WGS sequence"/>
</dbReference>
<comment type="similarity">
    <text evidence="1 5">Belongs to the protein disulfide isomerase family.</text>
</comment>
<evidence type="ECO:0000256" key="1">
    <source>
        <dbReference type="ARBA" id="ARBA00006347"/>
    </source>
</evidence>
<reference evidence="9" key="1">
    <citation type="journal article" date="2015" name="Genom Data">
        <title>Genome sequences of six Phytophthora species associated with forests in New Zealand.</title>
        <authorList>
            <person name="Studholme D.J."/>
            <person name="McDougal R.L."/>
            <person name="Sambles C."/>
            <person name="Hansen E."/>
            <person name="Hardy G."/>
            <person name="Grant M."/>
            <person name="Ganley R.J."/>
            <person name="Williams N.M."/>
        </authorList>
    </citation>
    <scope>NUCLEOTIDE SEQUENCE</scope>
    <source>
        <strain evidence="9">NZFS 2646</strain>
        <strain evidence="10">NZFS 3630</strain>
    </source>
</reference>
<dbReference type="NCBIfam" id="TIGR01126">
    <property type="entry name" value="pdi_dom"/>
    <property type="match status" value="2"/>
</dbReference>
<dbReference type="SUPFAM" id="SSF52833">
    <property type="entry name" value="Thioredoxin-like"/>
    <property type="match status" value="3"/>
</dbReference>
<comment type="caution">
    <text evidence="11">The sequence shown here is derived from an EMBL/GenBank/DDBJ whole genome shotgun (WGS) entry which is preliminary data.</text>
</comment>
<keyword evidence="2" id="KW-0732">Signal</keyword>
<evidence type="ECO:0000313" key="11">
    <source>
        <dbReference type="EMBL" id="RLN20858.1"/>
    </source>
</evidence>
<dbReference type="GO" id="GO:0005788">
    <property type="term" value="C:endoplasmic reticulum lumen"/>
    <property type="evidence" value="ECO:0007669"/>
    <property type="project" value="TreeGrafter"/>
</dbReference>
<dbReference type="Gene3D" id="3.40.30.10">
    <property type="entry name" value="Glutaredoxin"/>
    <property type="match status" value="3"/>
</dbReference>
<dbReference type="InterPro" id="IPR005788">
    <property type="entry name" value="PDI_thioredoxin-like_dom"/>
</dbReference>
<evidence type="ECO:0000256" key="7">
    <source>
        <dbReference type="SAM" id="Phobius"/>
    </source>
</evidence>
<dbReference type="STRING" id="325452.A0A3R7IIV7"/>
<evidence type="ECO:0000256" key="3">
    <source>
        <dbReference type="ARBA" id="ARBA00022737"/>
    </source>
</evidence>
<protein>
    <recommendedName>
        <fullName evidence="8">Thioredoxin domain-containing protein</fullName>
    </recommendedName>
</protein>
<dbReference type="EMBL" id="JPWV03000454">
    <property type="protein sequence ID" value="KAG2510911.1"/>
    <property type="molecule type" value="Genomic_DNA"/>
</dbReference>
<dbReference type="EMBL" id="MBDN02000472">
    <property type="protein sequence ID" value="RLN75021.1"/>
    <property type="molecule type" value="Genomic_DNA"/>
</dbReference>
<feature type="region of interest" description="Disordered" evidence="6">
    <location>
        <begin position="178"/>
        <end position="198"/>
    </location>
</feature>
<dbReference type="PRINTS" id="PR00421">
    <property type="entry name" value="THIOREDOXIN"/>
</dbReference>
<dbReference type="GO" id="GO:0003756">
    <property type="term" value="F:protein disulfide isomerase activity"/>
    <property type="evidence" value="ECO:0007669"/>
    <property type="project" value="InterPro"/>
</dbReference>